<evidence type="ECO:0000313" key="9">
    <source>
        <dbReference type="Proteomes" id="UP000269974"/>
    </source>
</evidence>
<dbReference type="RefSeq" id="WP_065414849.1">
    <property type="nucleotide sequence ID" value="NZ_FNAU01000001.1"/>
</dbReference>
<protein>
    <recommendedName>
        <fullName evidence="3">citrate synthase (unknown stereospecificity)</fullName>
        <ecNumber evidence="3">2.3.3.16</ecNumber>
    </recommendedName>
</protein>
<keyword evidence="4 7" id="KW-0808">Transferase</keyword>
<dbReference type="InterPro" id="IPR002020">
    <property type="entry name" value="Citrate_synthase"/>
</dbReference>
<dbReference type="EMBL" id="FNAU01000001">
    <property type="protein sequence ID" value="SDE05007.1"/>
    <property type="molecule type" value="Genomic_DNA"/>
</dbReference>
<evidence type="ECO:0000256" key="2">
    <source>
        <dbReference type="ARBA" id="ARBA00010566"/>
    </source>
</evidence>
<proteinExistence type="inferred from homology"/>
<evidence type="ECO:0000313" key="6">
    <source>
        <dbReference type="EMBL" id="SDE05007.1"/>
    </source>
</evidence>
<keyword evidence="7" id="KW-0012">Acyltransferase</keyword>
<dbReference type="Pfam" id="PF00285">
    <property type="entry name" value="Citrate_synt"/>
    <property type="match status" value="1"/>
</dbReference>
<reference evidence="7 9" key="3">
    <citation type="submission" date="2018-11" db="EMBL/GenBank/DDBJ databases">
        <authorList>
            <consortium name="Pathogen Informatics"/>
        </authorList>
    </citation>
    <scope>NUCLEOTIDE SEQUENCE [LARGE SCALE GENOMIC DNA]</scope>
    <source>
        <strain evidence="7 9">NCTC10327</strain>
    </source>
</reference>
<reference evidence="8" key="2">
    <citation type="submission" date="2016-10" db="EMBL/GenBank/DDBJ databases">
        <authorList>
            <person name="Varghese N."/>
        </authorList>
    </citation>
    <scope>NUCLEOTIDE SEQUENCE [LARGE SCALE GENOMIC DNA]</scope>
    <source>
        <strain evidence="8">DSM 20639</strain>
    </source>
</reference>
<gene>
    <name evidence="7" type="primary">prpC_2</name>
    <name evidence="7" type="ORF">NCTC10327_01574</name>
    <name evidence="5" type="ORF">R6G71_07795</name>
    <name evidence="6" type="ORF">SAMN05421878_101224</name>
</gene>
<dbReference type="GO" id="GO:0006099">
    <property type="term" value="P:tricarboxylic acid cycle"/>
    <property type="evidence" value="ECO:0007669"/>
    <property type="project" value="UniProtKB-UniPathway"/>
</dbReference>
<dbReference type="Gene3D" id="1.10.580.10">
    <property type="entry name" value="Citrate Synthase, domain 1"/>
    <property type="match status" value="1"/>
</dbReference>
<dbReference type="PANTHER" id="PTHR11739:SF4">
    <property type="entry name" value="CITRATE SYNTHASE, PEROXISOMAL"/>
    <property type="match status" value="1"/>
</dbReference>
<dbReference type="OrthoDB" id="9800864at2"/>
<dbReference type="Proteomes" id="UP001273799">
    <property type="component" value="Unassembled WGS sequence"/>
</dbReference>
<dbReference type="GO" id="GO:0036440">
    <property type="term" value="F:citrate synthase activity"/>
    <property type="evidence" value="ECO:0007669"/>
    <property type="project" value="UniProtKB-EC"/>
</dbReference>
<sequence length="464" mass="52009">MSESGKGNETTKQLAHYAKLSARASKISPREYLKYDVKRGLRNANGTGVNVGVTRISSVTGYRTEGEKVIPEPGKMYYRGIDVEELVAGLDTDVHTGYEEVVYLLLFDELPTWPELREFESYLNDERHLPENFKENVILNQPSNNIMNYLQRMILALYSYSEDPENTSPESLLKKGLQILAKMPTMIAYGYMAQQHYYNNQSLVLHAPIYASSAENILHMVRQDTQYTAEEARLLDLLLVVHAEHGGGNNSAFTTNVISSSGTDIFSTISAAVGSLKGVKHGGANLKATKMIDDILEHVSDPRSDVEIETYLRRVLDGKAFDRSGIIYGMGHAVYTLSDPRAQLLKRGLEKLAQNNPRSLARLHVAQRVEAITRQLMKEKKGSDFEICANIDLYSGIVYQMLNIPPTLYTPIFAAARIAGWLAHILEQTSDGKIMRPAYIALQEDAQYIPISERKRGGHNHDLR</sequence>
<comment type="pathway">
    <text evidence="1">Carbohydrate metabolism; tricarboxylic acid cycle.</text>
</comment>
<dbReference type="InterPro" id="IPR036969">
    <property type="entry name" value="Citrate_synthase_sf"/>
</dbReference>
<accession>A0A1B9BDH8</accession>
<dbReference type="Proteomes" id="UP000182744">
    <property type="component" value="Unassembled WGS sequence"/>
</dbReference>
<reference evidence="5" key="4">
    <citation type="submission" date="2023-10" db="EMBL/GenBank/DDBJ databases">
        <title>Whole Genome based description of the genera Actinobaculum and Actinotignum reveals a complex phylogenetic relationship within the species included in the genus Actinotignum.</title>
        <authorList>
            <person name="Jensen C.S."/>
            <person name="Dargis R."/>
            <person name="Kemp M."/>
            <person name="Christensen J.J."/>
        </authorList>
    </citation>
    <scope>NUCLEOTIDE SEQUENCE</scope>
    <source>
        <strain evidence="5">Actinobaculum_suis_CCUG19206T</strain>
    </source>
</reference>
<dbReference type="Gene3D" id="1.10.230.10">
    <property type="entry name" value="Cytochrome P450-Terp, domain 2"/>
    <property type="match status" value="1"/>
</dbReference>
<dbReference type="NCBIfam" id="NF010635">
    <property type="entry name" value="PRK14032.1"/>
    <property type="match status" value="1"/>
</dbReference>
<dbReference type="GO" id="GO:0005829">
    <property type="term" value="C:cytosol"/>
    <property type="evidence" value="ECO:0007669"/>
    <property type="project" value="TreeGrafter"/>
</dbReference>
<reference evidence="6" key="1">
    <citation type="submission" date="2016-10" db="EMBL/GenBank/DDBJ databases">
        <authorList>
            <person name="Varghese N."/>
            <person name="Submissions S."/>
        </authorList>
    </citation>
    <scope>NUCLEOTIDE SEQUENCE</scope>
    <source>
        <strain evidence="6">DSM 20639</strain>
    </source>
</reference>
<dbReference type="Proteomes" id="UP000269974">
    <property type="component" value="Unassembled WGS sequence"/>
</dbReference>
<evidence type="ECO:0000256" key="1">
    <source>
        <dbReference type="ARBA" id="ARBA00005163"/>
    </source>
</evidence>
<evidence type="ECO:0000313" key="8">
    <source>
        <dbReference type="Proteomes" id="UP000182744"/>
    </source>
</evidence>
<dbReference type="SUPFAM" id="SSF48256">
    <property type="entry name" value="Citrate synthase"/>
    <property type="match status" value="1"/>
</dbReference>
<name>A0A1B9BDH8_9ACTO</name>
<evidence type="ECO:0000313" key="7">
    <source>
        <dbReference type="EMBL" id="VDG76939.1"/>
    </source>
</evidence>
<keyword evidence="8" id="KW-1185">Reference proteome</keyword>
<dbReference type="InterPro" id="IPR016142">
    <property type="entry name" value="Citrate_synth-like_lrg_a-sub"/>
</dbReference>
<organism evidence="7 9">
    <name type="scientific">Actinobaculum suis</name>
    <dbReference type="NCBI Taxonomy" id="1657"/>
    <lineage>
        <taxon>Bacteria</taxon>
        <taxon>Bacillati</taxon>
        <taxon>Actinomycetota</taxon>
        <taxon>Actinomycetes</taxon>
        <taxon>Actinomycetales</taxon>
        <taxon>Actinomycetaceae</taxon>
        <taxon>Actinobaculum</taxon>
    </lineage>
</organism>
<dbReference type="EMBL" id="JAWNFU010000005">
    <property type="protein sequence ID" value="MDY5153941.1"/>
    <property type="molecule type" value="Genomic_DNA"/>
</dbReference>
<dbReference type="UniPathway" id="UPA00223"/>
<evidence type="ECO:0000256" key="4">
    <source>
        <dbReference type="ARBA" id="ARBA00022679"/>
    </source>
</evidence>
<dbReference type="EC" id="2.3.3.16" evidence="3"/>
<dbReference type="PRINTS" id="PR00143">
    <property type="entry name" value="CITRTSNTHASE"/>
</dbReference>
<evidence type="ECO:0000313" key="5">
    <source>
        <dbReference type="EMBL" id="MDY5153941.1"/>
    </source>
</evidence>
<comment type="similarity">
    <text evidence="2">Belongs to the citrate synthase family.</text>
</comment>
<dbReference type="GO" id="GO:0005975">
    <property type="term" value="P:carbohydrate metabolic process"/>
    <property type="evidence" value="ECO:0007669"/>
    <property type="project" value="TreeGrafter"/>
</dbReference>
<dbReference type="InterPro" id="IPR016143">
    <property type="entry name" value="Citrate_synth-like_sm_a-sub"/>
</dbReference>
<dbReference type="PANTHER" id="PTHR11739">
    <property type="entry name" value="CITRATE SYNTHASE"/>
    <property type="match status" value="1"/>
</dbReference>
<evidence type="ECO:0000256" key="3">
    <source>
        <dbReference type="ARBA" id="ARBA00012972"/>
    </source>
</evidence>
<dbReference type="EMBL" id="UYIO01000001">
    <property type="protein sequence ID" value="VDG76939.1"/>
    <property type="molecule type" value="Genomic_DNA"/>
</dbReference>
<dbReference type="AlphaFoldDB" id="A0A1B9BDH8"/>